<gene>
    <name evidence="5" type="ORF">DEJ47_35950</name>
</gene>
<dbReference type="RefSeq" id="WP_150175288.1">
    <property type="nucleotide sequence ID" value="NZ_CP029193.1"/>
</dbReference>
<dbReference type="PANTHER" id="PTHR45753:SF3">
    <property type="entry name" value="ORNITHINE TRANSCARBAMYLASE, MITOCHONDRIAL"/>
    <property type="match status" value="1"/>
</dbReference>
<evidence type="ECO:0000313" key="5">
    <source>
        <dbReference type="EMBL" id="QES31095.1"/>
    </source>
</evidence>
<sequence length="328" mass="36529">MTARHILRIQDLSAKEMCSLLDLAEAMKRGDDSRAHLAGRCIGLLFNVPSTRTRVSFQVAASQLGADSYPYGVEELRLANRESIEDTIGVLNRYLDALVVRWYDMNDYGAGHRRLRAMAEQATIPVINALDDEEHPCQVLADLMTLRELYGAEVPSRRIVYAWSYSPRQKTPGVLHSSMMAAALLGHRVTVAHPPGFAPEERVTRAARDIAARTGARVDLTEDLEDAVRDCAAVYTLSWKSPTLAGQEEIQARTRLADRWRITEPLMRLAGDDAVFLDCMPTNRGEEVDADVKDGPRSRIFQQAENRLHTQKALLTQLFDGTLTGGGR</sequence>
<organism evidence="5 6">
    <name type="scientific">Streptomyces venezuelae</name>
    <dbReference type="NCBI Taxonomy" id="54571"/>
    <lineage>
        <taxon>Bacteria</taxon>
        <taxon>Bacillati</taxon>
        <taxon>Actinomycetota</taxon>
        <taxon>Actinomycetes</taxon>
        <taxon>Kitasatosporales</taxon>
        <taxon>Streptomycetaceae</taxon>
        <taxon>Streptomyces</taxon>
    </lineage>
</organism>
<evidence type="ECO:0000259" key="4">
    <source>
        <dbReference type="Pfam" id="PF02729"/>
    </source>
</evidence>
<protein>
    <submittedName>
        <fullName evidence="5">Ornithine carbamoyltransferase</fullName>
    </submittedName>
</protein>
<reference evidence="5 6" key="1">
    <citation type="submission" date="2018-05" db="EMBL/GenBank/DDBJ databases">
        <title>Streptomyces venezuelae.</title>
        <authorList>
            <person name="Kim W."/>
            <person name="Lee N."/>
            <person name="Cho B.-K."/>
        </authorList>
    </citation>
    <scope>NUCLEOTIDE SEQUENCE [LARGE SCALE GENOMIC DNA]</scope>
    <source>
        <strain evidence="5 6">ATCC 14583</strain>
    </source>
</reference>
<dbReference type="Pfam" id="PF00185">
    <property type="entry name" value="OTCace"/>
    <property type="match status" value="1"/>
</dbReference>
<keyword evidence="6" id="KW-1185">Reference proteome</keyword>
<evidence type="ECO:0000259" key="3">
    <source>
        <dbReference type="Pfam" id="PF00185"/>
    </source>
</evidence>
<feature type="domain" description="Aspartate/ornithine carbamoyltransferase carbamoyl-P binding" evidence="4">
    <location>
        <begin position="4"/>
        <end position="148"/>
    </location>
</feature>
<proteinExistence type="inferred from homology"/>
<dbReference type="InterPro" id="IPR006131">
    <property type="entry name" value="Asp_carbamoyltransf_Asp/Orn-bd"/>
</dbReference>
<dbReference type="PRINTS" id="PR00101">
    <property type="entry name" value="ATCASE"/>
</dbReference>
<comment type="similarity">
    <text evidence="2">Belongs to the aspartate/ornithine carbamoyltransferase superfamily.</text>
</comment>
<keyword evidence="1 2" id="KW-0808">Transferase</keyword>
<dbReference type="AlphaFoldDB" id="A0A5P2BKT0"/>
<dbReference type="InterPro" id="IPR006130">
    <property type="entry name" value="Asp/Orn_carbamoylTrfase"/>
</dbReference>
<dbReference type="InterPro" id="IPR006132">
    <property type="entry name" value="Asp/Orn_carbamoyltranf_P-bd"/>
</dbReference>
<name>A0A5P2BKT0_STRVZ</name>
<dbReference type="Gene3D" id="3.40.50.1370">
    <property type="entry name" value="Aspartate/ornithine carbamoyltransferase"/>
    <property type="match status" value="2"/>
</dbReference>
<dbReference type="Pfam" id="PF02729">
    <property type="entry name" value="OTCace_N"/>
    <property type="match status" value="1"/>
</dbReference>
<evidence type="ECO:0000256" key="2">
    <source>
        <dbReference type="RuleBase" id="RU003634"/>
    </source>
</evidence>
<dbReference type="GO" id="GO:0019240">
    <property type="term" value="P:citrulline biosynthetic process"/>
    <property type="evidence" value="ECO:0007669"/>
    <property type="project" value="TreeGrafter"/>
</dbReference>
<feature type="domain" description="Aspartate/ornithine carbamoyltransferase Asp/Orn-binding" evidence="3">
    <location>
        <begin position="174"/>
        <end position="316"/>
    </location>
</feature>
<dbReference type="PRINTS" id="PR00100">
    <property type="entry name" value="AOTCASE"/>
</dbReference>
<dbReference type="GO" id="GO:0004585">
    <property type="term" value="F:ornithine carbamoyltransferase activity"/>
    <property type="evidence" value="ECO:0007669"/>
    <property type="project" value="TreeGrafter"/>
</dbReference>
<evidence type="ECO:0000313" key="6">
    <source>
        <dbReference type="Proteomes" id="UP000323046"/>
    </source>
</evidence>
<evidence type="ECO:0000256" key="1">
    <source>
        <dbReference type="ARBA" id="ARBA00022679"/>
    </source>
</evidence>
<dbReference type="GO" id="GO:0016597">
    <property type="term" value="F:amino acid binding"/>
    <property type="evidence" value="ECO:0007669"/>
    <property type="project" value="InterPro"/>
</dbReference>
<dbReference type="InterPro" id="IPR036901">
    <property type="entry name" value="Asp/Orn_carbamoylTrfase_sf"/>
</dbReference>
<dbReference type="Proteomes" id="UP000323046">
    <property type="component" value="Chromosome"/>
</dbReference>
<accession>A0A5P2BKT0</accession>
<dbReference type="OrthoDB" id="9802587at2"/>
<dbReference type="SUPFAM" id="SSF53671">
    <property type="entry name" value="Aspartate/ornithine carbamoyltransferase"/>
    <property type="match status" value="1"/>
</dbReference>
<dbReference type="EMBL" id="CP029193">
    <property type="protein sequence ID" value="QES31095.1"/>
    <property type="molecule type" value="Genomic_DNA"/>
</dbReference>
<dbReference type="PANTHER" id="PTHR45753">
    <property type="entry name" value="ORNITHINE CARBAMOYLTRANSFERASE, MITOCHONDRIAL"/>
    <property type="match status" value="1"/>
</dbReference>
<dbReference type="GO" id="GO:0042450">
    <property type="term" value="P:L-arginine biosynthetic process via ornithine"/>
    <property type="evidence" value="ECO:0007669"/>
    <property type="project" value="TreeGrafter"/>
</dbReference>